<keyword evidence="1" id="KW-1133">Transmembrane helix</keyword>
<dbReference type="Proteomes" id="UP000517694">
    <property type="component" value="Unassembled WGS sequence"/>
</dbReference>
<keyword evidence="1" id="KW-0472">Membrane</keyword>
<keyword evidence="1" id="KW-0812">Transmembrane</keyword>
<dbReference type="RefSeq" id="WP_159665688.1">
    <property type="nucleotide sequence ID" value="NZ_JACMHY010000022.1"/>
</dbReference>
<gene>
    <name evidence="2" type="ORF">H1R13_34140</name>
</gene>
<reference evidence="2 3" key="1">
    <citation type="submission" date="2020-08" db="EMBL/GenBank/DDBJ databases">
        <title>Whole-Genome Sequence of French Clinical Streptomyces mexicanus Strain Q0842.</title>
        <authorList>
            <person name="Boxberger M."/>
            <person name="La Scola B."/>
        </authorList>
    </citation>
    <scope>NUCLEOTIDE SEQUENCE [LARGE SCALE GENOMIC DNA]</scope>
    <source>
        <strain evidence="2 3">Marseille-Q0842</strain>
    </source>
</reference>
<evidence type="ECO:0000313" key="2">
    <source>
        <dbReference type="EMBL" id="MBC2869813.1"/>
    </source>
</evidence>
<protein>
    <submittedName>
        <fullName evidence="2">Uncharacterized protein</fullName>
    </submittedName>
</protein>
<name>A0A7X1LU35_9ACTN</name>
<proteinExistence type="predicted"/>
<evidence type="ECO:0000313" key="3">
    <source>
        <dbReference type="Proteomes" id="UP000517694"/>
    </source>
</evidence>
<keyword evidence="3" id="KW-1185">Reference proteome</keyword>
<dbReference type="EMBL" id="JACMHY010000022">
    <property type="protein sequence ID" value="MBC2869813.1"/>
    <property type="molecule type" value="Genomic_DNA"/>
</dbReference>
<feature type="transmembrane region" description="Helical" evidence="1">
    <location>
        <begin position="45"/>
        <end position="62"/>
    </location>
</feature>
<sequence>MAGNMKIMEPGRRGVNVVPPTGTQLSLFGLAEAVAVLAWDKYPGLAVALAVTAVVALGKTITHRNR</sequence>
<organism evidence="2 3">
    <name type="scientific">Streptomyces mexicanus</name>
    <dbReference type="NCBI Taxonomy" id="178566"/>
    <lineage>
        <taxon>Bacteria</taxon>
        <taxon>Bacillati</taxon>
        <taxon>Actinomycetota</taxon>
        <taxon>Actinomycetes</taxon>
        <taxon>Kitasatosporales</taxon>
        <taxon>Streptomycetaceae</taxon>
        <taxon>Streptomyces</taxon>
    </lineage>
</organism>
<dbReference type="AlphaFoldDB" id="A0A7X1LU35"/>
<evidence type="ECO:0000256" key="1">
    <source>
        <dbReference type="SAM" id="Phobius"/>
    </source>
</evidence>
<accession>A0A7X1LU35</accession>
<comment type="caution">
    <text evidence="2">The sequence shown here is derived from an EMBL/GenBank/DDBJ whole genome shotgun (WGS) entry which is preliminary data.</text>
</comment>